<keyword evidence="8" id="KW-0472">Membrane</keyword>
<keyword evidence="5" id="KW-0547">Nucleotide-binding</keyword>
<dbReference type="PANTHER" id="PTHR43553">
    <property type="entry name" value="HEAVY METAL TRANSPORTER"/>
    <property type="match status" value="1"/>
</dbReference>
<dbReference type="PROSITE" id="PS00211">
    <property type="entry name" value="ABC_TRANSPORTER_1"/>
    <property type="match status" value="1"/>
</dbReference>
<comment type="subcellular location">
    <subcellularLocation>
        <location evidence="1">Cell membrane</location>
        <topology evidence="1">Peripheral membrane protein</topology>
    </subcellularLocation>
</comment>
<keyword evidence="7" id="KW-1278">Translocase</keyword>
<evidence type="ECO:0000313" key="10">
    <source>
        <dbReference type="EMBL" id="GIM27748.1"/>
    </source>
</evidence>
<dbReference type="InterPro" id="IPR003439">
    <property type="entry name" value="ABC_transporter-like_ATP-bd"/>
</dbReference>
<dbReference type="InterPro" id="IPR003593">
    <property type="entry name" value="AAA+_ATPase"/>
</dbReference>
<evidence type="ECO:0000256" key="1">
    <source>
        <dbReference type="ARBA" id="ARBA00004202"/>
    </source>
</evidence>
<comment type="caution">
    <text evidence="10">The sequence shown here is derived from an EMBL/GenBank/DDBJ whole genome shotgun (WGS) entry which is preliminary data.</text>
</comment>
<evidence type="ECO:0000256" key="3">
    <source>
        <dbReference type="ARBA" id="ARBA00022448"/>
    </source>
</evidence>
<organism evidence="10 11">
    <name type="scientific">Clostridium polyendosporum</name>
    <dbReference type="NCBI Taxonomy" id="69208"/>
    <lineage>
        <taxon>Bacteria</taxon>
        <taxon>Bacillati</taxon>
        <taxon>Bacillota</taxon>
        <taxon>Clostridia</taxon>
        <taxon>Eubacteriales</taxon>
        <taxon>Clostridiaceae</taxon>
        <taxon>Clostridium</taxon>
    </lineage>
</organism>
<accession>A0A919RY92</accession>
<feature type="domain" description="ABC transporter" evidence="9">
    <location>
        <begin position="7"/>
        <end position="247"/>
    </location>
</feature>
<dbReference type="PROSITE" id="PS50893">
    <property type="entry name" value="ABC_TRANSPORTER_2"/>
    <property type="match status" value="1"/>
</dbReference>
<proteinExistence type="inferred from homology"/>
<evidence type="ECO:0000256" key="4">
    <source>
        <dbReference type="ARBA" id="ARBA00022475"/>
    </source>
</evidence>
<dbReference type="PANTHER" id="PTHR43553:SF27">
    <property type="entry name" value="ENERGY-COUPLING FACTOR TRANSPORTER ATP-BINDING PROTEIN ECFA2"/>
    <property type="match status" value="1"/>
</dbReference>
<dbReference type="GO" id="GO:0043190">
    <property type="term" value="C:ATP-binding cassette (ABC) transporter complex"/>
    <property type="evidence" value="ECO:0007669"/>
    <property type="project" value="TreeGrafter"/>
</dbReference>
<dbReference type="InterPro" id="IPR027417">
    <property type="entry name" value="P-loop_NTPase"/>
</dbReference>
<dbReference type="Pfam" id="PF00005">
    <property type="entry name" value="ABC_tran"/>
    <property type="match status" value="1"/>
</dbReference>
<evidence type="ECO:0000256" key="6">
    <source>
        <dbReference type="ARBA" id="ARBA00022840"/>
    </source>
</evidence>
<dbReference type="AlphaFoldDB" id="A0A919RY92"/>
<sequence length="251" mass="28708">MYNDEIFELNHLQYSYIDEFAALIDINFKVKRGEKICILGANGSGKSTLLKILSGLYFPKEGAMKAFGEYITEENMEDDYFSKQYHRRVGFVFQNSDVQLFNSSVWDEIAFGPIQLGLKKEEIFKRVDDVMELFNISHLKERPPYRLSGGEKKKVALASILVNNPDALILDEPTNGLDPKSQRWLVNVLIQLNRAGKTIITSTHDLKLVNEIADRIIVLNEDHQIVADGAVDEILKNRELLLQVNLIDEYN</sequence>
<dbReference type="GO" id="GO:0005524">
    <property type="term" value="F:ATP binding"/>
    <property type="evidence" value="ECO:0007669"/>
    <property type="project" value="UniProtKB-KW"/>
</dbReference>
<evidence type="ECO:0000259" key="9">
    <source>
        <dbReference type="PROSITE" id="PS50893"/>
    </source>
</evidence>
<dbReference type="Proteomes" id="UP000679179">
    <property type="component" value="Unassembled WGS sequence"/>
</dbReference>
<gene>
    <name evidence="10" type="ORF">CPJCM30710_04140</name>
</gene>
<keyword evidence="11" id="KW-1185">Reference proteome</keyword>
<name>A0A919RY92_9CLOT</name>
<evidence type="ECO:0000256" key="7">
    <source>
        <dbReference type="ARBA" id="ARBA00022967"/>
    </source>
</evidence>
<protein>
    <submittedName>
        <fullName evidence="10">Cobalt ABC transporter</fullName>
    </submittedName>
</protein>
<keyword evidence="6" id="KW-0067">ATP-binding</keyword>
<evidence type="ECO:0000256" key="8">
    <source>
        <dbReference type="ARBA" id="ARBA00023136"/>
    </source>
</evidence>
<evidence type="ECO:0000256" key="2">
    <source>
        <dbReference type="ARBA" id="ARBA00005417"/>
    </source>
</evidence>
<dbReference type="Gene3D" id="3.40.50.300">
    <property type="entry name" value="P-loop containing nucleotide triphosphate hydrolases"/>
    <property type="match status" value="1"/>
</dbReference>
<evidence type="ECO:0000313" key="11">
    <source>
        <dbReference type="Proteomes" id="UP000679179"/>
    </source>
</evidence>
<dbReference type="SUPFAM" id="SSF52540">
    <property type="entry name" value="P-loop containing nucleoside triphosphate hydrolases"/>
    <property type="match status" value="1"/>
</dbReference>
<dbReference type="CDD" id="cd03225">
    <property type="entry name" value="ABC_cobalt_CbiO_domain1"/>
    <property type="match status" value="1"/>
</dbReference>
<comment type="similarity">
    <text evidence="2">Belongs to the ABC transporter superfamily.</text>
</comment>
<dbReference type="InterPro" id="IPR050095">
    <property type="entry name" value="ECF_ABC_transporter_ATP-bd"/>
</dbReference>
<dbReference type="GO" id="GO:0042626">
    <property type="term" value="F:ATPase-coupled transmembrane transporter activity"/>
    <property type="evidence" value="ECO:0007669"/>
    <property type="project" value="TreeGrafter"/>
</dbReference>
<dbReference type="InterPro" id="IPR017871">
    <property type="entry name" value="ABC_transporter-like_CS"/>
</dbReference>
<dbReference type="FunFam" id="3.40.50.300:FF:000224">
    <property type="entry name" value="Energy-coupling factor transporter ATP-binding protein EcfA"/>
    <property type="match status" value="1"/>
</dbReference>
<dbReference type="SMART" id="SM00382">
    <property type="entry name" value="AAA"/>
    <property type="match status" value="1"/>
</dbReference>
<dbReference type="RefSeq" id="WP_212902498.1">
    <property type="nucleotide sequence ID" value="NZ_BOPZ01000002.1"/>
</dbReference>
<evidence type="ECO:0000256" key="5">
    <source>
        <dbReference type="ARBA" id="ARBA00022741"/>
    </source>
</evidence>
<keyword evidence="4" id="KW-1003">Cell membrane</keyword>
<dbReference type="GO" id="GO:0016887">
    <property type="term" value="F:ATP hydrolysis activity"/>
    <property type="evidence" value="ECO:0007669"/>
    <property type="project" value="InterPro"/>
</dbReference>
<dbReference type="InterPro" id="IPR015856">
    <property type="entry name" value="ABC_transpr_CbiO/EcfA_su"/>
</dbReference>
<reference evidence="10" key="1">
    <citation type="submission" date="2021-03" db="EMBL/GenBank/DDBJ databases">
        <title>Taxonomic study of Clostridium polyendosporum from meadow-gley soil under rice.</title>
        <authorList>
            <person name="Kobayashi H."/>
            <person name="Tanizawa Y."/>
            <person name="Yagura M."/>
        </authorList>
    </citation>
    <scope>NUCLEOTIDE SEQUENCE</scope>
    <source>
        <strain evidence="10">JCM 30710</strain>
    </source>
</reference>
<dbReference type="EMBL" id="BOPZ01000002">
    <property type="protein sequence ID" value="GIM27748.1"/>
    <property type="molecule type" value="Genomic_DNA"/>
</dbReference>
<keyword evidence="3" id="KW-0813">Transport</keyword>